<reference evidence="2 3" key="1">
    <citation type="journal article" date="2015" name="BMC Genomics">
        <title>The genome of the truffle-parasite Tolypocladium ophioglossoides and the evolution of antifungal peptaibiotics.</title>
        <authorList>
            <person name="Quandt C.A."/>
            <person name="Bushley K.E."/>
            <person name="Spatafora J.W."/>
        </authorList>
    </citation>
    <scope>NUCLEOTIDE SEQUENCE [LARGE SCALE GENOMIC DNA]</scope>
    <source>
        <strain evidence="2 3">CBS 100239</strain>
    </source>
</reference>
<dbReference type="EMBL" id="LFRF01000023">
    <property type="protein sequence ID" value="KND88804.1"/>
    <property type="molecule type" value="Genomic_DNA"/>
</dbReference>
<dbReference type="AlphaFoldDB" id="A0A0L0N464"/>
<evidence type="ECO:0000313" key="3">
    <source>
        <dbReference type="Proteomes" id="UP000036947"/>
    </source>
</evidence>
<evidence type="ECO:0000313" key="2">
    <source>
        <dbReference type="EMBL" id="KND88804.1"/>
    </source>
</evidence>
<protein>
    <recommendedName>
        <fullName evidence="4">F-box domain-containing protein</fullName>
    </recommendedName>
</protein>
<organism evidence="2 3">
    <name type="scientific">Tolypocladium ophioglossoides (strain CBS 100239)</name>
    <name type="common">Snaketongue truffleclub</name>
    <name type="synonym">Elaphocordyceps ophioglossoides</name>
    <dbReference type="NCBI Taxonomy" id="1163406"/>
    <lineage>
        <taxon>Eukaryota</taxon>
        <taxon>Fungi</taxon>
        <taxon>Dikarya</taxon>
        <taxon>Ascomycota</taxon>
        <taxon>Pezizomycotina</taxon>
        <taxon>Sordariomycetes</taxon>
        <taxon>Hypocreomycetidae</taxon>
        <taxon>Hypocreales</taxon>
        <taxon>Ophiocordycipitaceae</taxon>
        <taxon>Tolypocladium</taxon>
    </lineage>
</organism>
<keyword evidence="3" id="KW-1185">Reference proteome</keyword>
<dbReference type="STRING" id="1163406.A0A0L0N464"/>
<comment type="caution">
    <text evidence="2">The sequence shown here is derived from an EMBL/GenBank/DDBJ whole genome shotgun (WGS) entry which is preliminary data.</text>
</comment>
<dbReference type="OrthoDB" id="3226064at2759"/>
<proteinExistence type="predicted"/>
<evidence type="ECO:0000256" key="1">
    <source>
        <dbReference type="SAM" id="MobiDB-lite"/>
    </source>
</evidence>
<dbReference type="Proteomes" id="UP000036947">
    <property type="component" value="Unassembled WGS sequence"/>
</dbReference>
<evidence type="ECO:0008006" key="4">
    <source>
        <dbReference type="Google" id="ProtNLM"/>
    </source>
</evidence>
<sequence>MLFLAPPTSLYLCHLPRSRLYLGFLHSQLKDTKTNARLESRHRADGHESTERTGPAVRDDALVVAAPRDSSQHLPVALYVKGNWKLCRDVYMRTLDTPEDKDLDWETELHDLLKLESICRRETVADKVRLLGRPVSARAGLTHSKQEHELEFVSRTVERLLKHASSQGQTIDNSHTHCASRNADFLAELFKDQSNRGAFLQRSFLFDRVRNEQQHPVRRRSLLPKPEYQQSAKLHCLYGKPILNVGRLRSTRTFPFAVSKVYDLRQYTDLTKWGPFMNDTTGRVDWEKVEAILIVLGYNITMRRVSKLFSDVWDTPFSGSWPKSYMPSSKAEVTPLDGSDPYGVTGTWYRIVCFLDYNDFFNYNFPVGRDVPADFPRPALNVGEATRLIIMRNYVTAVEPPGPDDGQALPVVHFRGVSRSLDDSWDNNANSDLRAFTSKGTVRLTKEGEVRWTTISIFHGEERWRSEGIQVGGVGSARGVVGNWFDKDFDIQGPAGPTAFWKASDTAGTVDTIHDLLTNDSLLTYSTIAYMDDSDPEAEMDYEDEGDDEELDEDMDAEPVSNELPGLLLDAQLEVADIVQQGGQTEQA</sequence>
<name>A0A0L0N464_TOLOC</name>
<feature type="region of interest" description="Disordered" evidence="1">
    <location>
        <begin position="533"/>
        <end position="556"/>
    </location>
</feature>
<gene>
    <name evidence="2" type="ORF">TOPH_06574</name>
</gene>
<accession>A0A0L0N464</accession>
<feature type="region of interest" description="Disordered" evidence="1">
    <location>
        <begin position="35"/>
        <end position="57"/>
    </location>
</feature>